<organism evidence="6 8">
    <name type="scientific">Halobacterium salinarum (strain ATCC 33171 / DSM 3754 / JCM 8978 / NBRC 102687 / NCIMB 764 / 91-R6)</name>
    <dbReference type="NCBI Taxonomy" id="2597657"/>
    <lineage>
        <taxon>Archaea</taxon>
        <taxon>Methanobacteriati</taxon>
        <taxon>Methanobacteriota</taxon>
        <taxon>Stenosarchaea group</taxon>
        <taxon>Halobacteria</taxon>
        <taxon>Halobacteriales</taxon>
        <taxon>Halobacteriaceae</taxon>
        <taxon>Halobacterium</taxon>
    </lineage>
</organism>
<keyword evidence="2 6" id="KW-0255">Endonuclease</keyword>
<dbReference type="Gene3D" id="2.40.50.90">
    <property type="match status" value="1"/>
</dbReference>
<proteinExistence type="predicted"/>
<evidence type="ECO:0000313" key="8">
    <source>
        <dbReference type="Proteomes" id="UP000296216"/>
    </source>
</evidence>
<dbReference type="Proteomes" id="UP000296216">
    <property type="component" value="Chromosome"/>
</dbReference>
<sequence length="694" mass="71139">MHRRQFLTGLGISLGGATVGSSTRARTVITDTTAATADDRVDELLFDSSAGLLAAPRTDGGDPGFLPDAQIVAAAEPTATTVDRDGNDDTTAYPDGETIPLMAVDGSVVAFAAPFAPDDSDAGSYGNEDVLLNVFDAYADAGTIYWDDGHDQFYDRASHSAVAARADTAGHTVAATTDIADAVTREDAAAAVVTSPADPFSAAEQDALAAFAADGGLVVLMSQSDYKNYDATASLNDLADGIDTTIRFNDTQVTDDQHNAGAAFAPTTATFPSDDYASLLAARTDGTDDVTITADETYTVDVVRVTDGDTVDVRFRDGTTDTVRIVGIDTPETGQTTERVAEYEGITDAAALKARGDAATAYARDALGGQTVTLSFDAGGPARGDYGRLLGYLTLPDGTTYNRRAVADGMARVYASAFSQYDDYWAAEATARAAGDGLWELSDPTAIDGPDSRSVESLFFPDPVAVTGGQTVVASADSTPLVTADAAARVAAVGGPLIDEGFEPAESDGAATNEGHDVSMFVAELIDCLAADGLSAPVLVDGGHGQFGSDAALSAEDVAYFQRFLEGWSPAGVDLDGVTTLPHDTGPALCHDDGTPAASALIVSSPTTAFTAAERRAVADFADAGGAVILIGSAADTDALVRFAPLTDALDTTVGFTTTPVTDRTHNLGGDPTRPTTTALTEPAAVLGSNATSQ</sequence>
<reference evidence="7 9" key="2">
    <citation type="submission" date="2019-07" db="EMBL/GenBank/DDBJ databases">
        <title>Genomic Encyclopedia of Archaeal and Bacterial Type Strains, Phase II (KMG-II): from individual species to whole genera.</title>
        <authorList>
            <person name="Goeker M."/>
        </authorList>
    </citation>
    <scope>NUCLEOTIDE SEQUENCE [LARGE SCALE GENOMIC DNA]</scope>
    <source>
        <strain evidence="7 9">DSM 3754</strain>
    </source>
</reference>
<dbReference type="PANTHER" id="PTHR12302:SF3">
    <property type="entry name" value="SERINE_THREONINE-PROTEIN KINASE 31"/>
    <property type="match status" value="1"/>
</dbReference>
<dbReference type="GeneID" id="68694432"/>
<evidence type="ECO:0000313" key="9">
    <source>
        <dbReference type="Proteomes" id="UP000323075"/>
    </source>
</evidence>
<dbReference type="RefSeq" id="WP_010903312.1">
    <property type="nucleotide sequence ID" value="NZ_VRYN01000001.1"/>
</dbReference>
<dbReference type="GO" id="GO:0003676">
    <property type="term" value="F:nucleic acid binding"/>
    <property type="evidence" value="ECO:0007669"/>
    <property type="project" value="InterPro"/>
</dbReference>
<evidence type="ECO:0000313" key="6">
    <source>
        <dbReference type="EMBL" id="QCC45488.1"/>
    </source>
</evidence>
<dbReference type="Pfam" id="PF00565">
    <property type="entry name" value="SNase"/>
    <property type="match status" value="1"/>
</dbReference>
<dbReference type="PANTHER" id="PTHR12302">
    <property type="entry name" value="EBNA2 BINDING PROTEIN P100"/>
    <property type="match status" value="1"/>
</dbReference>
<gene>
    <name evidence="7" type="ORF">APQ99_00262</name>
    <name evidence="6" type="ORF">HBSAL_09210</name>
</gene>
<dbReference type="EMBL" id="CP038631">
    <property type="protein sequence ID" value="QCC45488.1"/>
    <property type="molecule type" value="Genomic_DNA"/>
</dbReference>
<keyword evidence="1" id="KW-0540">Nuclease</keyword>
<dbReference type="PROSITE" id="PS01123">
    <property type="entry name" value="TNASE_1"/>
    <property type="match status" value="1"/>
</dbReference>
<dbReference type="GO" id="GO:0016787">
    <property type="term" value="F:hydrolase activity"/>
    <property type="evidence" value="ECO:0007669"/>
    <property type="project" value="UniProtKB-KW"/>
</dbReference>
<evidence type="ECO:0000256" key="4">
    <source>
        <dbReference type="SAM" id="MobiDB-lite"/>
    </source>
</evidence>
<dbReference type="InterPro" id="IPR016071">
    <property type="entry name" value="Staphylococal_nuclease_OB-fold"/>
</dbReference>
<evidence type="ECO:0000313" key="7">
    <source>
        <dbReference type="EMBL" id="TYO81752.1"/>
    </source>
</evidence>
<dbReference type="EMBL" id="VRYN01000001">
    <property type="protein sequence ID" value="TYO81752.1"/>
    <property type="molecule type" value="Genomic_DNA"/>
</dbReference>
<reference evidence="6 8" key="1">
    <citation type="journal article" date="2019" name="Microbiol. Resour. Announc.">
        <title>The Genome Sequence of the Halobacterium salinarum Type Strain Is Closely Related to That of Laboratory Strains NRC-1 and R1.</title>
        <authorList>
            <person name="Pfeiffer F."/>
            <person name="Marchfelder A."/>
            <person name="Habermann B."/>
            <person name="Dyall-Smith M.L."/>
        </authorList>
    </citation>
    <scope>NUCLEOTIDE SEQUENCE [LARGE SCALE GENOMIC DNA]</scope>
    <source>
        <strain evidence="6">91-R6</strain>
        <strain evidence="8">ATCC 33171 / DSM 3754 / JCM 8978 / NBRC 102687 / NCIMB 764 / 91-R6</strain>
    </source>
</reference>
<dbReference type="InterPro" id="IPR035437">
    <property type="entry name" value="SNase_OB-fold_sf"/>
</dbReference>
<keyword evidence="3" id="KW-0378">Hydrolase</keyword>
<feature type="region of interest" description="Disordered" evidence="4">
    <location>
        <begin position="661"/>
        <end position="694"/>
    </location>
</feature>
<dbReference type="Proteomes" id="UP000323075">
    <property type="component" value="Unassembled WGS sequence"/>
</dbReference>
<dbReference type="AlphaFoldDB" id="A0A4D6GXQ2"/>
<evidence type="ECO:0000259" key="5">
    <source>
        <dbReference type="PROSITE" id="PS50830"/>
    </source>
</evidence>
<dbReference type="SUPFAM" id="SSF50199">
    <property type="entry name" value="Staphylococcal nuclease"/>
    <property type="match status" value="1"/>
</dbReference>
<reference evidence="6" key="3">
    <citation type="journal article" name="MicrobiologyOpen">
        <title>Whole-genome comparison between the type strain of Halobacterium salinarum (DSM 3754(T)) and the laboratory strains R1 and NRC-1.</title>
        <authorList>
            <person name="Pfeiffer F."/>
            <person name="Losensky G."/>
            <person name="Marchfelder A."/>
            <person name="Habermann B."/>
            <person name="Dyall-Smith M."/>
        </authorList>
    </citation>
    <scope>NUCLEOTIDE SEQUENCE</scope>
    <source>
        <strain evidence="6">91-R6</strain>
    </source>
</reference>
<evidence type="ECO:0000256" key="2">
    <source>
        <dbReference type="ARBA" id="ARBA00022759"/>
    </source>
</evidence>
<dbReference type="PROSITE" id="PS50830">
    <property type="entry name" value="TNASE_3"/>
    <property type="match status" value="1"/>
</dbReference>
<evidence type="ECO:0000256" key="3">
    <source>
        <dbReference type="ARBA" id="ARBA00022801"/>
    </source>
</evidence>
<feature type="domain" description="TNase-like" evidence="5">
    <location>
        <begin position="296"/>
        <end position="441"/>
    </location>
</feature>
<name>A0A4D6GXQ2_HALS9</name>
<dbReference type="InterPro" id="IPR002071">
    <property type="entry name" value="Thermonucl_AS"/>
</dbReference>
<evidence type="ECO:0000256" key="1">
    <source>
        <dbReference type="ARBA" id="ARBA00022722"/>
    </source>
</evidence>
<dbReference type="SMART" id="SM00318">
    <property type="entry name" value="SNc"/>
    <property type="match status" value="1"/>
</dbReference>
<protein>
    <submittedName>
        <fullName evidence="7">Endonuclease YncB, thermonuclease family</fullName>
    </submittedName>
    <submittedName>
        <fullName evidence="6">Endonuclease domain protein</fullName>
    </submittedName>
</protein>
<dbReference type="GO" id="GO:0004519">
    <property type="term" value="F:endonuclease activity"/>
    <property type="evidence" value="ECO:0007669"/>
    <property type="project" value="UniProtKB-KW"/>
</dbReference>
<accession>A0A4D6GXQ2</accession>